<gene>
    <name evidence="2" type="ORF">STRIC_1219</name>
</gene>
<dbReference type="Pfam" id="PF00496">
    <property type="entry name" value="SBP_bac_5"/>
    <property type="match status" value="1"/>
</dbReference>
<sequence>MKFSDGSKLTSEDVKFTIERAKAKNEDSSLQTLKYLEKIETPDDTTVELYFSQTVNQVLNELCQTRPLRIMSTTAVKDEKVKGKFIAAIGSGPFVITKSSTETTEMKPNPYIIGNIQLITA</sequence>
<dbReference type="STRING" id="764299.STRIC_1219"/>
<evidence type="ECO:0000313" key="3">
    <source>
        <dbReference type="Proteomes" id="UP000003330"/>
    </source>
</evidence>
<name>G5K351_9STRE</name>
<feature type="domain" description="Solute-binding protein family 5" evidence="1">
    <location>
        <begin position="2"/>
        <end position="111"/>
    </location>
</feature>
<evidence type="ECO:0000259" key="1">
    <source>
        <dbReference type="Pfam" id="PF00496"/>
    </source>
</evidence>
<protein>
    <submittedName>
        <fullName evidence="2">ABC transporter, substrate-binding protein, family 5 domain protein</fullName>
    </submittedName>
</protein>
<proteinExistence type="predicted"/>
<dbReference type="InterPro" id="IPR039424">
    <property type="entry name" value="SBP_5"/>
</dbReference>
<dbReference type="InterPro" id="IPR000914">
    <property type="entry name" value="SBP_5_dom"/>
</dbReference>
<dbReference type="GO" id="GO:0015833">
    <property type="term" value="P:peptide transport"/>
    <property type="evidence" value="ECO:0007669"/>
    <property type="project" value="TreeGrafter"/>
</dbReference>
<dbReference type="GO" id="GO:1904680">
    <property type="term" value="F:peptide transmembrane transporter activity"/>
    <property type="evidence" value="ECO:0007669"/>
    <property type="project" value="TreeGrafter"/>
</dbReference>
<dbReference type="Proteomes" id="UP000003330">
    <property type="component" value="Unassembled WGS sequence"/>
</dbReference>
<dbReference type="EMBL" id="AEUX02000006">
    <property type="protein sequence ID" value="EHI69903.1"/>
    <property type="molecule type" value="Genomic_DNA"/>
</dbReference>
<dbReference type="AlphaFoldDB" id="G5K351"/>
<evidence type="ECO:0000313" key="2">
    <source>
        <dbReference type="EMBL" id="EHI69903.1"/>
    </source>
</evidence>
<dbReference type="Gene3D" id="3.40.190.10">
    <property type="entry name" value="Periplasmic binding protein-like II"/>
    <property type="match status" value="1"/>
</dbReference>
<dbReference type="PANTHER" id="PTHR30290">
    <property type="entry name" value="PERIPLASMIC BINDING COMPONENT OF ABC TRANSPORTER"/>
    <property type="match status" value="1"/>
</dbReference>
<dbReference type="eggNOG" id="COG0747">
    <property type="taxonomic scope" value="Bacteria"/>
</dbReference>
<dbReference type="SUPFAM" id="SSF53850">
    <property type="entry name" value="Periplasmic binding protein-like II"/>
    <property type="match status" value="1"/>
</dbReference>
<comment type="caution">
    <text evidence="2">The sequence shown here is derived from an EMBL/GenBank/DDBJ whole genome shotgun (WGS) entry which is preliminary data.</text>
</comment>
<keyword evidence="3" id="KW-1185">Reference proteome</keyword>
<organism evidence="2 3">
    <name type="scientific">Streptococcus ictaluri 707-05</name>
    <dbReference type="NCBI Taxonomy" id="764299"/>
    <lineage>
        <taxon>Bacteria</taxon>
        <taxon>Bacillati</taxon>
        <taxon>Bacillota</taxon>
        <taxon>Bacilli</taxon>
        <taxon>Lactobacillales</taxon>
        <taxon>Streptococcaceae</taxon>
        <taxon>Streptococcus</taxon>
    </lineage>
</organism>
<accession>G5K351</accession>
<reference evidence="2 3" key="1">
    <citation type="journal article" date="2014" name="Int. J. Syst. Evol. Microbiol.">
        <title>Phylogenomics and the dynamic genome evolution of the genus Streptococcus.</title>
        <authorList>
            <consortium name="The Broad Institute Genome Sequencing Platform"/>
            <person name="Richards V.P."/>
            <person name="Palmer S.R."/>
            <person name="Pavinski Bitar P.D."/>
            <person name="Qin X."/>
            <person name="Weinstock G.M."/>
            <person name="Highlander S.K."/>
            <person name="Town C.D."/>
            <person name="Burne R.A."/>
            <person name="Stanhope M.J."/>
        </authorList>
    </citation>
    <scope>NUCLEOTIDE SEQUENCE [LARGE SCALE GENOMIC DNA]</scope>
    <source>
        <strain evidence="2 3">707-05</strain>
    </source>
</reference>